<keyword evidence="4" id="KW-1185">Reference proteome</keyword>
<feature type="transmembrane region" description="Helical" evidence="2">
    <location>
        <begin position="344"/>
        <end position="364"/>
    </location>
</feature>
<comment type="caution">
    <text evidence="3">The sequence shown here is derived from an EMBL/GenBank/DDBJ whole genome shotgun (WGS) entry which is preliminary data.</text>
</comment>
<feature type="transmembrane region" description="Helical" evidence="2">
    <location>
        <begin position="81"/>
        <end position="102"/>
    </location>
</feature>
<dbReference type="Proteomes" id="UP001072034">
    <property type="component" value="Unassembled WGS sequence"/>
</dbReference>
<feature type="transmembrane region" description="Helical" evidence="2">
    <location>
        <begin position="122"/>
        <end position="139"/>
    </location>
</feature>
<feature type="transmembrane region" description="Helical" evidence="2">
    <location>
        <begin position="280"/>
        <end position="299"/>
    </location>
</feature>
<proteinExistence type="predicted"/>
<accession>A0ABT4I510</accession>
<name>A0ABT4I510_9ACTO</name>
<keyword evidence="2" id="KW-0472">Membrane</keyword>
<feature type="transmembrane region" description="Helical" evidence="2">
    <location>
        <begin position="217"/>
        <end position="235"/>
    </location>
</feature>
<sequence>MAFSLQSWVRPPPTAHRARDLRREPKRVARSLPGLPLFYYGDCCGKKWGECVEGPRLGRLRPSPPGADAGRPGPPRPTSGLIVLALALVGACLLAGLDAVLLRLGAWAPAGGAALAALRDPLLLVGLLGAVIALGRVAAVGETWALLAPIGCASGCLALVAGVPEPAGQVLALLGSAALCAVDARLHQRAASVAVDVRAMGAIALMLGNLLWLRGMAIATCVPLWLLLPVLAVVGEHLEPAAPGSSDAVPGTVVQEVLRAVSAAALLGACMLGVTESARLVIGPALLAMAVVMARDDVARGAIRVTGAARLAAACALTGRLWLAVAGLAWTLSPLDAGPGAGRGAYKTVAPAIVLGWVLSMMTARITTRAATAPAAGRPGAGPAAARRP</sequence>
<feature type="region of interest" description="Disordered" evidence="1">
    <location>
        <begin position="1"/>
        <end position="23"/>
    </location>
</feature>
<keyword evidence="2" id="KW-0812">Transmembrane</keyword>
<evidence type="ECO:0000313" key="3">
    <source>
        <dbReference type="EMBL" id="MCZ0856817.1"/>
    </source>
</evidence>
<gene>
    <name evidence="3" type="ORF">OHJ16_01955</name>
</gene>
<organism evidence="3 4">
    <name type="scientific">Actinomyces israelii</name>
    <dbReference type="NCBI Taxonomy" id="1659"/>
    <lineage>
        <taxon>Bacteria</taxon>
        <taxon>Bacillati</taxon>
        <taxon>Actinomycetota</taxon>
        <taxon>Actinomycetes</taxon>
        <taxon>Actinomycetales</taxon>
        <taxon>Actinomycetaceae</taxon>
        <taxon>Actinomyces</taxon>
    </lineage>
</organism>
<protein>
    <recommendedName>
        <fullName evidence="5">Beta-carotene 15,15'-monooxygenase</fullName>
    </recommendedName>
</protein>
<dbReference type="EMBL" id="JAPTMY010000003">
    <property type="protein sequence ID" value="MCZ0856817.1"/>
    <property type="molecule type" value="Genomic_DNA"/>
</dbReference>
<feature type="transmembrane region" description="Helical" evidence="2">
    <location>
        <begin position="311"/>
        <end position="332"/>
    </location>
</feature>
<dbReference type="RefSeq" id="WP_268916521.1">
    <property type="nucleotide sequence ID" value="NZ_JAPTMY010000003.1"/>
</dbReference>
<reference evidence="3" key="1">
    <citation type="submission" date="2022-10" db="EMBL/GenBank/DDBJ databases">
        <title>Genome sequence of Actinomyces israelii ATCC 10048.</title>
        <authorList>
            <person name="Watt R.M."/>
            <person name="Tong W.M."/>
        </authorList>
    </citation>
    <scope>NUCLEOTIDE SEQUENCE</scope>
    <source>
        <strain evidence="3">ATCC 10048</strain>
    </source>
</reference>
<evidence type="ECO:0008006" key="5">
    <source>
        <dbReference type="Google" id="ProtNLM"/>
    </source>
</evidence>
<evidence type="ECO:0000256" key="1">
    <source>
        <dbReference type="SAM" id="MobiDB-lite"/>
    </source>
</evidence>
<evidence type="ECO:0000313" key="4">
    <source>
        <dbReference type="Proteomes" id="UP001072034"/>
    </source>
</evidence>
<keyword evidence="2" id="KW-1133">Transmembrane helix</keyword>
<evidence type="ECO:0000256" key="2">
    <source>
        <dbReference type="SAM" id="Phobius"/>
    </source>
</evidence>